<keyword evidence="7 9" id="KW-0675">Receptor</keyword>
<protein>
    <recommendedName>
        <fullName evidence="9">Odorant receptor</fullName>
    </recommendedName>
</protein>
<sequence length="430" mass="49727">MKKNYKIDQHISLRMIRLLMKCIGMWHPKTTQDAIISMTITVYTITAQSIGLIVMLIDIYYIFGDIRAIAFNIPVTVSIIQELFKMITFTINRGEVQSLNKYTEETFWKSKYDESEILILKKCNKVCIVSCGIFFFLVLAIAIHYITIPMLEYDGGNLSLPFNVYFEASKYTPIFEICYFIQVILKIKLQLKILNRLFKIILIYAASTIGVSVCSTAFCTYLFTINVYAAGLFQILQRKLIQTCQKYSYKKTNDGLTSSERTKLSYERLKKCIQHHQVMIKYMDTIEYLYSPINFIFAIGAVGTICLNGFQVVMGGENSFHRNALSIEFFIGSIVLLYMACYSCQKIFVESLAVGDNLYNTNFYDLSNEEEGKYFRQALIFVIMRSQKPCVLTMWGFSVMSIEIFTKVLTKSMSFFTIFRQMLDESQEIS</sequence>
<feature type="transmembrane region" description="Helical" evidence="9">
    <location>
        <begin position="126"/>
        <end position="148"/>
    </location>
</feature>
<evidence type="ECO:0000256" key="8">
    <source>
        <dbReference type="ARBA" id="ARBA00023224"/>
    </source>
</evidence>
<dbReference type="PANTHER" id="PTHR21137:SF42">
    <property type="entry name" value="ODORANT RECEPTOR 83A"/>
    <property type="match status" value="1"/>
</dbReference>
<evidence type="ECO:0000256" key="1">
    <source>
        <dbReference type="ARBA" id="ARBA00004141"/>
    </source>
</evidence>
<comment type="similarity">
    <text evidence="9">Belongs to the insect chemoreceptor superfamily. Heteromeric odorant receptor channel (TC 1.A.69) family.</text>
</comment>
<comment type="caution">
    <text evidence="9">Lacks conserved residue(s) required for the propagation of feature annotation.</text>
</comment>
<dbReference type="GO" id="GO:0007165">
    <property type="term" value="P:signal transduction"/>
    <property type="evidence" value="ECO:0007669"/>
    <property type="project" value="UniProtKB-KW"/>
</dbReference>
<dbReference type="EMBL" id="MK048979">
    <property type="protein sequence ID" value="AZQ24920.1"/>
    <property type="molecule type" value="mRNA"/>
</dbReference>
<keyword evidence="2 9" id="KW-0716">Sensory transduction</keyword>
<evidence type="ECO:0000313" key="10">
    <source>
        <dbReference type="EMBL" id="AZQ24920.1"/>
    </source>
</evidence>
<evidence type="ECO:0000256" key="6">
    <source>
        <dbReference type="ARBA" id="ARBA00023136"/>
    </source>
</evidence>
<keyword evidence="5 9" id="KW-1133">Transmembrane helix</keyword>
<dbReference type="PANTHER" id="PTHR21137">
    <property type="entry name" value="ODORANT RECEPTOR"/>
    <property type="match status" value="1"/>
</dbReference>
<proteinExistence type="evidence at transcript level"/>
<dbReference type="GO" id="GO:0004984">
    <property type="term" value="F:olfactory receptor activity"/>
    <property type="evidence" value="ECO:0007669"/>
    <property type="project" value="InterPro"/>
</dbReference>
<keyword evidence="3 9" id="KW-0812">Transmembrane</keyword>
<evidence type="ECO:0000256" key="9">
    <source>
        <dbReference type="RuleBase" id="RU351113"/>
    </source>
</evidence>
<feature type="transmembrane region" description="Helical" evidence="9">
    <location>
        <begin position="322"/>
        <end position="340"/>
    </location>
</feature>
<accession>A0A3Q9EJS3</accession>
<feature type="transmembrane region" description="Helical" evidence="9">
    <location>
        <begin position="197"/>
        <end position="223"/>
    </location>
</feature>
<dbReference type="Pfam" id="PF02949">
    <property type="entry name" value="7tm_6"/>
    <property type="match status" value="1"/>
</dbReference>
<name>A0A3Q9EJS3_APHGI</name>
<evidence type="ECO:0000256" key="5">
    <source>
        <dbReference type="ARBA" id="ARBA00022989"/>
    </source>
</evidence>
<keyword evidence="8 9" id="KW-0807">Transducer</keyword>
<keyword evidence="4 9" id="KW-0552">Olfaction</keyword>
<evidence type="ECO:0000256" key="2">
    <source>
        <dbReference type="ARBA" id="ARBA00022606"/>
    </source>
</evidence>
<dbReference type="GO" id="GO:0005549">
    <property type="term" value="F:odorant binding"/>
    <property type="evidence" value="ECO:0007669"/>
    <property type="project" value="InterPro"/>
</dbReference>
<dbReference type="InterPro" id="IPR004117">
    <property type="entry name" value="7tm6_olfct_rcpt"/>
</dbReference>
<reference evidence="10" key="1">
    <citation type="journal article" date="2018" name="Front. Physiol.">
        <title>Differential Expression Analysis of Olfactory Genes Based on a Combination of Sequencing Platforms and Behavioral Investigations in Aphidius gifuensis.</title>
        <authorList>
            <person name="Fan J."/>
            <person name="Zhang Q."/>
            <person name="Xu Q."/>
            <person name="Xue W."/>
            <person name="Han Z."/>
            <person name="Sun J."/>
            <person name="Chen J."/>
        </authorList>
    </citation>
    <scope>NUCLEOTIDE SEQUENCE</scope>
</reference>
<dbReference type="AlphaFoldDB" id="A0A3Q9EJS3"/>
<dbReference type="OrthoDB" id="8185860at2759"/>
<keyword evidence="6 9" id="KW-0472">Membrane</keyword>
<comment type="subcellular location">
    <subcellularLocation>
        <location evidence="9">Cell membrane</location>
        <topology evidence="9">Multi-pass membrane protein</topology>
    </subcellularLocation>
    <subcellularLocation>
        <location evidence="1">Membrane</location>
        <topology evidence="1">Multi-pass membrane protein</topology>
    </subcellularLocation>
</comment>
<evidence type="ECO:0000256" key="7">
    <source>
        <dbReference type="ARBA" id="ARBA00023170"/>
    </source>
</evidence>
<feature type="transmembrane region" description="Helical" evidence="9">
    <location>
        <begin position="288"/>
        <end position="310"/>
    </location>
</feature>
<organism evidence="10">
    <name type="scientific">Aphidius gifuensis</name>
    <name type="common">Parasitoid wasp</name>
    <dbReference type="NCBI Taxonomy" id="684658"/>
    <lineage>
        <taxon>Eukaryota</taxon>
        <taxon>Metazoa</taxon>
        <taxon>Ecdysozoa</taxon>
        <taxon>Arthropoda</taxon>
        <taxon>Hexapoda</taxon>
        <taxon>Insecta</taxon>
        <taxon>Pterygota</taxon>
        <taxon>Neoptera</taxon>
        <taxon>Endopterygota</taxon>
        <taxon>Hymenoptera</taxon>
        <taxon>Apocrita</taxon>
        <taxon>Ichneumonoidea</taxon>
        <taxon>Braconidae</taxon>
        <taxon>Aphidiinae</taxon>
        <taxon>Aphidius</taxon>
    </lineage>
</organism>
<evidence type="ECO:0000256" key="3">
    <source>
        <dbReference type="ARBA" id="ARBA00022692"/>
    </source>
</evidence>
<evidence type="ECO:0000256" key="4">
    <source>
        <dbReference type="ARBA" id="ARBA00022725"/>
    </source>
</evidence>
<dbReference type="GO" id="GO:0005886">
    <property type="term" value="C:plasma membrane"/>
    <property type="evidence" value="ECO:0007669"/>
    <property type="project" value="UniProtKB-SubCell"/>
</dbReference>
<feature type="transmembrane region" description="Helical" evidence="9">
    <location>
        <begin position="40"/>
        <end position="63"/>
    </location>
</feature>